<dbReference type="PROSITE" id="PS00104">
    <property type="entry name" value="EPSP_SYNTHASE_1"/>
    <property type="match status" value="1"/>
</dbReference>
<name>A0A2U2ACV9_9GAMM</name>
<dbReference type="PIRSF" id="PIRSF000505">
    <property type="entry name" value="EPSPS"/>
    <property type="match status" value="1"/>
</dbReference>
<dbReference type="Gene3D" id="3.65.10.10">
    <property type="entry name" value="Enolpyruvate transferase domain"/>
    <property type="match status" value="2"/>
</dbReference>
<evidence type="ECO:0000256" key="5">
    <source>
        <dbReference type="ARBA" id="ARBA00023141"/>
    </source>
</evidence>
<feature type="binding site" evidence="7">
    <location>
        <position position="348"/>
    </location>
    <ligand>
        <name>phosphoenolpyruvate</name>
        <dbReference type="ChEBI" id="CHEBI:58702"/>
    </ligand>
</feature>
<evidence type="ECO:0000313" key="11">
    <source>
        <dbReference type="Proteomes" id="UP000245020"/>
    </source>
</evidence>
<dbReference type="Pfam" id="PF00275">
    <property type="entry name" value="EPSP_synthase"/>
    <property type="match status" value="1"/>
</dbReference>
<dbReference type="EMBL" id="QEWQ01000006">
    <property type="protein sequence ID" value="PWD80496.1"/>
    <property type="molecule type" value="Genomic_DNA"/>
</dbReference>
<feature type="binding site" evidence="7">
    <location>
        <position position="28"/>
    </location>
    <ligand>
        <name>3-phosphoshikimate</name>
        <dbReference type="ChEBI" id="CHEBI:145989"/>
    </ligand>
</feature>
<feature type="binding site" evidence="7">
    <location>
        <position position="317"/>
    </location>
    <ligand>
        <name>3-phosphoshikimate</name>
        <dbReference type="ChEBI" id="CHEBI:145989"/>
    </ligand>
</feature>
<dbReference type="HAMAP" id="MF_00210">
    <property type="entry name" value="EPSP_synth"/>
    <property type="match status" value="1"/>
</dbReference>
<dbReference type="SUPFAM" id="SSF55205">
    <property type="entry name" value="EPT/RTPC-like"/>
    <property type="match status" value="1"/>
</dbReference>
<evidence type="ECO:0000256" key="2">
    <source>
        <dbReference type="ARBA" id="ARBA00009948"/>
    </source>
</evidence>
<keyword evidence="11" id="KW-1185">Reference proteome</keyword>
<feature type="active site" description="Proton acceptor" evidence="7">
    <location>
        <position position="317"/>
    </location>
</feature>
<dbReference type="GO" id="GO:0005737">
    <property type="term" value="C:cytoplasm"/>
    <property type="evidence" value="ECO:0007669"/>
    <property type="project" value="UniProtKB-SubCell"/>
</dbReference>
<feature type="binding site" evidence="7">
    <location>
        <position position="344"/>
    </location>
    <ligand>
        <name>3-phosphoshikimate</name>
        <dbReference type="ChEBI" id="CHEBI:145989"/>
    </ligand>
</feature>
<evidence type="ECO:0000256" key="3">
    <source>
        <dbReference type="ARBA" id="ARBA00022605"/>
    </source>
</evidence>
<keyword evidence="7" id="KW-0963">Cytoplasm</keyword>
<feature type="binding site" evidence="7">
    <location>
        <position position="24"/>
    </location>
    <ligand>
        <name>3-phosphoshikimate</name>
        <dbReference type="ChEBI" id="CHEBI:145989"/>
    </ligand>
</feature>
<comment type="subunit">
    <text evidence="7">Monomer.</text>
</comment>
<feature type="binding site" evidence="7">
    <location>
        <position position="199"/>
    </location>
    <ligand>
        <name>3-phosphoshikimate</name>
        <dbReference type="ChEBI" id="CHEBI:145989"/>
    </ligand>
</feature>
<gene>
    <name evidence="7 10" type="primary">aroA</name>
    <name evidence="10" type="ORF">DC083_09330</name>
</gene>
<feature type="repeat" description="ANK" evidence="8">
    <location>
        <begin position="37"/>
        <end position="70"/>
    </location>
</feature>
<feature type="binding site" evidence="7">
    <location>
        <position position="172"/>
    </location>
    <ligand>
        <name>3-phosphoshikimate</name>
        <dbReference type="ChEBI" id="CHEBI:145989"/>
    </ligand>
</feature>
<comment type="function">
    <text evidence="7">Catalyzes the transfer of the enolpyruvyl moiety of phosphoenolpyruvate (PEP) to the 5-hydroxyl of shikimate-3-phosphate (S3P) to produce enolpyruvyl shikimate-3-phosphate and inorganic phosphate.</text>
</comment>
<keyword evidence="8" id="KW-0040">ANK repeat</keyword>
<dbReference type="InterPro" id="IPR002110">
    <property type="entry name" value="Ankyrin_rpt"/>
</dbReference>
<dbReference type="InterPro" id="IPR023193">
    <property type="entry name" value="EPSP_synthase_CS"/>
</dbReference>
<evidence type="ECO:0000259" key="9">
    <source>
        <dbReference type="Pfam" id="PF00275"/>
    </source>
</evidence>
<dbReference type="CDD" id="cd01556">
    <property type="entry name" value="EPSP_synthase"/>
    <property type="match status" value="1"/>
</dbReference>
<feature type="binding site" evidence="7">
    <location>
        <position position="391"/>
    </location>
    <ligand>
        <name>phosphoenolpyruvate</name>
        <dbReference type="ChEBI" id="CHEBI:58702"/>
    </ligand>
</feature>
<dbReference type="UniPathway" id="UPA00053">
    <property type="reaction ID" value="UER00089"/>
</dbReference>
<comment type="catalytic activity">
    <reaction evidence="6">
        <text>3-phosphoshikimate + phosphoenolpyruvate = 5-O-(1-carboxyvinyl)-3-phosphoshikimate + phosphate</text>
        <dbReference type="Rhea" id="RHEA:21256"/>
        <dbReference type="ChEBI" id="CHEBI:43474"/>
        <dbReference type="ChEBI" id="CHEBI:57701"/>
        <dbReference type="ChEBI" id="CHEBI:58702"/>
        <dbReference type="ChEBI" id="CHEBI:145989"/>
        <dbReference type="EC" id="2.5.1.19"/>
    </reaction>
    <physiologicalReaction direction="left-to-right" evidence="6">
        <dbReference type="Rhea" id="RHEA:21257"/>
    </physiologicalReaction>
</comment>
<comment type="caution">
    <text evidence="7">Lacks conserved residue(s) required for the propagation of feature annotation.</text>
</comment>
<keyword evidence="5 7" id="KW-0057">Aromatic amino acid biosynthesis</keyword>
<dbReference type="GO" id="GO:0009073">
    <property type="term" value="P:aromatic amino acid family biosynthetic process"/>
    <property type="evidence" value="ECO:0007669"/>
    <property type="project" value="UniProtKB-KW"/>
</dbReference>
<evidence type="ECO:0000256" key="1">
    <source>
        <dbReference type="ARBA" id="ARBA00004811"/>
    </source>
</evidence>
<dbReference type="GO" id="GO:0003866">
    <property type="term" value="F:3-phosphoshikimate 1-carboxyvinyltransferase activity"/>
    <property type="evidence" value="ECO:0007669"/>
    <property type="project" value="UniProtKB-UniRule"/>
</dbReference>
<dbReference type="InterPro" id="IPR036968">
    <property type="entry name" value="Enolpyruvate_Tfrase_sf"/>
</dbReference>
<feature type="binding site" evidence="7">
    <location>
        <position position="125"/>
    </location>
    <ligand>
        <name>phosphoenolpyruvate</name>
        <dbReference type="ChEBI" id="CHEBI:58702"/>
    </ligand>
</feature>
<evidence type="ECO:0000256" key="8">
    <source>
        <dbReference type="PROSITE-ProRule" id="PRU00023"/>
    </source>
</evidence>
<dbReference type="Proteomes" id="UP000245020">
    <property type="component" value="Unassembled WGS sequence"/>
</dbReference>
<dbReference type="OrthoDB" id="9809920at2"/>
<dbReference type="RefSeq" id="WP_109189931.1">
    <property type="nucleotide sequence ID" value="NZ_BMYA01000004.1"/>
</dbReference>
<dbReference type="FunFam" id="3.65.10.10:FF:000004">
    <property type="entry name" value="3-phosphoshikimate 1-carboxyvinyltransferase"/>
    <property type="match status" value="1"/>
</dbReference>
<feature type="binding site" evidence="7">
    <location>
        <position position="173"/>
    </location>
    <ligand>
        <name>phosphoenolpyruvate</name>
        <dbReference type="ChEBI" id="CHEBI:58702"/>
    </ligand>
</feature>
<dbReference type="InterPro" id="IPR006264">
    <property type="entry name" value="EPSP_synthase"/>
</dbReference>
<comment type="subcellular location">
    <subcellularLocation>
        <location evidence="7">Cytoplasm</location>
    </subcellularLocation>
</comment>
<comment type="pathway">
    <text evidence="1 7">Metabolic intermediate biosynthesis; chorismate biosynthesis; chorismate from D-erythrose 4-phosphate and phosphoenolpyruvate: step 6/7.</text>
</comment>
<feature type="binding site" evidence="7">
    <location>
        <position position="415"/>
    </location>
    <ligand>
        <name>phosphoenolpyruvate</name>
        <dbReference type="ChEBI" id="CHEBI:58702"/>
    </ligand>
</feature>
<feature type="binding site" evidence="7">
    <location>
        <position position="23"/>
    </location>
    <ligand>
        <name>phosphoenolpyruvate</name>
        <dbReference type="ChEBI" id="CHEBI:58702"/>
    </ligand>
</feature>
<evidence type="ECO:0000313" key="10">
    <source>
        <dbReference type="EMBL" id="PWD80496.1"/>
    </source>
</evidence>
<evidence type="ECO:0000256" key="7">
    <source>
        <dbReference type="HAMAP-Rule" id="MF_00210"/>
    </source>
</evidence>
<dbReference type="GO" id="GO:0009423">
    <property type="term" value="P:chorismate biosynthetic process"/>
    <property type="evidence" value="ECO:0007669"/>
    <property type="project" value="UniProtKB-UniRule"/>
</dbReference>
<keyword evidence="4 7" id="KW-0808">Transferase</keyword>
<sequence>MTAKHFLPHITKASGEVMIPGSKSISNRILLLAAMSEGETVIHNLLKSDDTDRMLEALLELGVEVTVVDPKTRSFLVKGCPQGFPNKAAQLFLGNAGTAFRSLTAALALNGGEYRLTGVPRMHERPIKDLVDALDGLGFQVDYLENAGYPPLQIHPGKLQSKHITLKGDVSSQYLTALLLTLPQLNQAIEIEIVGELISKPYVAITLILLEQFGVEIQHDNYQRFFIPEDAKYRSPGVFFVESDASSASYYLGLGALCGPLTVKGVGTDSIQGDIRFIEALEMMNATVEWRANEVIVGPPQNGVLRGIDLDCNHIPDAAMTLAVLAVFADSKTILRNIGSWRVKETDRISAMATELMKFGVQVEEGDDFLVIYPQDKLNENVEVETYDDHRIAMCFSLLSCKVPLTILDPQCVDKTFPTYFECFSAVTQ</sequence>
<feature type="domain" description="Enolpyruvate transferase" evidence="9">
    <location>
        <begin position="11"/>
        <end position="422"/>
    </location>
</feature>
<comment type="similarity">
    <text evidence="2 7">Belongs to the EPSP synthase family.</text>
</comment>
<dbReference type="InterPro" id="IPR013792">
    <property type="entry name" value="RNA3'P_cycl/enolpyr_Trfase_a/b"/>
</dbReference>
<feature type="binding site" evidence="7">
    <location>
        <position position="173"/>
    </location>
    <ligand>
        <name>3-phosphoshikimate</name>
        <dbReference type="ChEBI" id="CHEBI:145989"/>
    </ligand>
</feature>
<dbReference type="InterPro" id="IPR001986">
    <property type="entry name" value="Enolpyruvate_Tfrase_dom"/>
</dbReference>
<proteinExistence type="inferred from homology"/>
<feature type="binding site" evidence="7">
    <location>
        <position position="171"/>
    </location>
    <ligand>
        <name>3-phosphoshikimate</name>
        <dbReference type="ChEBI" id="CHEBI:145989"/>
    </ligand>
</feature>
<dbReference type="GO" id="GO:0008652">
    <property type="term" value="P:amino acid biosynthetic process"/>
    <property type="evidence" value="ECO:0007669"/>
    <property type="project" value="UniProtKB-KW"/>
</dbReference>
<evidence type="ECO:0000256" key="4">
    <source>
        <dbReference type="ARBA" id="ARBA00022679"/>
    </source>
</evidence>
<evidence type="ECO:0000256" key="6">
    <source>
        <dbReference type="ARBA" id="ARBA00044633"/>
    </source>
</evidence>
<dbReference type="NCBIfam" id="TIGR01356">
    <property type="entry name" value="aroA"/>
    <property type="match status" value="1"/>
</dbReference>
<feature type="binding site" evidence="7">
    <location>
        <position position="97"/>
    </location>
    <ligand>
        <name>phosphoenolpyruvate</name>
        <dbReference type="ChEBI" id="CHEBI:58702"/>
    </ligand>
</feature>
<accession>A0A2U2ACV9</accession>
<comment type="caution">
    <text evidence="10">The sequence shown here is derived from an EMBL/GenBank/DDBJ whole genome shotgun (WGS) entry which is preliminary data.</text>
</comment>
<dbReference type="AlphaFoldDB" id="A0A2U2ACV9"/>
<organism evidence="10 11">
    <name type="scientific">Ignatzschineria ureiclastica</name>
    <dbReference type="NCBI Taxonomy" id="472582"/>
    <lineage>
        <taxon>Bacteria</taxon>
        <taxon>Pseudomonadati</taxon>
        <taxon>Pseudomonadota</taxon>
        <taxon>Gammaproteobacteria</taxon>
        <taxon>Cardiobacteriales</taxon>
        <taxon>Ignatzschineriaceae</taxon>
        <taxon>Ignatzschineria</taxon>
    </lineage>
</organism>
<dbReference type="PROSITE" id="PS00885">
    <property type="entry name" value="EPSP_SYNTHASE_2"/>
    <property type="match status" value="1"/>
</dbReference>
<protein>
    <recommendedName>
        <fullName evidence="7">3-phosphoshikimate 1-carboxyvinyltransferase</fullName>
        <ecNumber evidence="7">2.5.1.19</ecNumber>
    </recommendedName>
    <alternativeName>
        <fullName evidence="7">5-enolpyruvylshikimate-3-phosphate synthase</fullName>
        <shortName evidence="7">EPSP synthase</shortName>
        <shortName evidence="7">EPSPS</shortName>
    </alternativeName>
</protein>
<dbReference type="PROSITE" id="PS50088">
    <property type="entry name" value="ANK_REPEAT"/>
    <property type="match status" value="1"/>
</dbReference>
<feature type="binding site" evidence="7">
    <location>
        <position position="23"/>
    </location>
    <ligand>
        <name>3-phosphoshikimate</name>
        <dbReference type="ChEBI" id="CHEBI:145989"/>
    </ligand>
</feature>
<keyword evidence="3 7" id="KW-0028">Amino-acid biosynthesis</keyword>
<dbReference type="PANTHER" id="PTHR21090:SF5">
    <property type="entry name" value="PENTAFUNCTIONAL AROM POLYPEPTIDE"/>
    <property type="match status" value="1"/>
</dbReference>
<dbReference type="EC" id="2.5.1.19" evidence="7"/>
<dbReference type="PANTHER" id="PTHR21090">
    <property type="entry name" value="AROM/DEHYDROQUINATE SYNTHASE"/>
    <property type="match status" value="1"/>
</dbReference>
<reference evidence="11" key="1">
    <citation type="submission" date="2018-05" db="EMBL/GenBank/DDBJ databases">
        <title>Ignatzschineria dubaiensis sp. nov., isolated from necrotic foot tissues of dromedaries (Camelus dromedarius) and associated maggots in Dubai, United Arab Emirates.</title>
        <authorList>
            <person name="Tsang C.C."/>
            <person name="Tang J.Y.M."/>
            <person name="Fong J.Y.H."/>
            <person name="Kinne J."/>
            <person name="Lee H.H."/>
            <person name="Joseph M."/>
            <person name="Jose S."/>
            <person name="Schuster R.K."/>
            <person name="Tang Y."/>
            <person name="Sivakumar S."/>
            <person name="Chen J.H.K."/>
            <person name="Teng J.L.L."/>
            <person name="Lau S.K.P."/>
            <person name="Wernery U."/>
            <person name="Woo P.C.Y."/>
        </authorList>
    </citation>
    <scope>NUCLEOTIDE SEQUENCE [LARGE SCALE GENOMIC DNA]</scope>
    <source>
        <strain evidence="11">KCTC 22644</strain>
    </source>
</reference>